<protein>
    <submittedName>
        <fullName evidence="2">Uncharacterized protein</fullName>
    </submittedName>
</protein>
<keyword evidence="1" id="KW-0812">Transmembrane</keyword>
<evidence type="ECO:0000313" key="2">
    <source>
        <dbReference type="EMBL" id="AIT62210.1"/>
    </source>
</evidence>
<dbReference type="KEGG" id="cdo:CDOO_02745"/>
<dbReference type="RefSeq" id="WP_018021308.1">
    <property type="nucleotide sequence ID" value="NZ_AQUX01000002.1"/>
</dbReference>
<keyword evidence="1" id="KW-0472">Membrane</keyword>
<name>A0A097IJB4_9CORY</name>
<keyword evidence="3" id="KW-1185">Reference proteome</keyword>
<dbReference type="OrthoDB" id="10012747at2"/>
<dbReference type="HOGENOM" id="CLU_2104900_0_0_11"/>
<proteinExistence type="predicted"/>
<dbReference type="STRING" id="558173.CDOO_02745"/>
<gene>
    <name evidence="2" type="ORF">CDOO_02745</name>
</gene>
<dbReference type="EMBL" id="CP006764">
    <property type="protein sequence ID" value="AIT62210.1"/>
    <property type="molecule type" value="Genomic_DNA"/>
</dbReference>
<sequence>MSSAGPSNRGLEVSIFRAPWPLLGAALTAIITSVFMVFYVTDRWLNAPYFENVEFLILAFGVLAPVTGAILSLRTYPAGRIVLTVWAVLSLILLLHSTLWPVPIIAAMGAVLAWLPASRRWTDY</sequence>
<feature type="transmembrane region" description="Helical" evidence="1">
    <location>
        <begin position="53"/>
        <end position="73"/>
    </location>
</feature>
<dbReference type="AlphaFoldDB" id="A0A097IJB4"/>
<keyword evidence="1" id="KW-1133">Transmembrane helix</keyword>
<reference evidence="2 3" key="1">
    <citation type="submission" date="2013-09" db="EMBL/GenBank/DDBJ databases">
        <title>Complete genome sequence of Corynebacterium doosanense CAU 212(T) (=DSM 45436(T)), isolated from activated sludge.</title>
        <authorList>
            <person name="Schaffert L."/>
            <person name="Albersmeier A."/>
            <person name="Kalinowski J."/>
            <person name="Ruckert C."/>
        </authorList>
    </citation>
    <scope>NUCLEOTIDE SEQUENCE [LARGE SCALE GENOMIC DNA]</scope>
    <source>
        <strain evidence="2 3">CAU 212</strain>
    </source>
</reference>
<feature type="transmembrane region" description="Helical" evidence="1">
    <location>
        <begin position="20"/>
        <end position="41"/>
    </location>
</feature>
<organism evidence="2 3">
    <name type="scientific">Corynebacterium doosanense CAU 212 = DSM 45436</name>
    <dbReference type="NCBI Taxonomy" id="558173"/>
    <lineage>
        <taxon>Bacteria</taxon>
        <taxon>Bacillati</taxon>
        <taxon>Actinomycetota</taxon>
        <taxon>Actinomycetes</taxon>
        <taxon>Mycobacteriales</taxon>
        <taxon>Corynebacteriaceae</taxon>
        <taxon>Corynebacterium</taxon>
    </lineage>
</organism>
<evidence type="ECO:0000313" key="3">
    <source>
        <dbReference type="Proteomes" id="UP000029914"/>
    </source>
</evidence>
<dbReference type="eggNOG" id="ENOG5031QKR">
    <property type="taxonomic scope" value="Bacteria"/>
</dbReference>
<accession>A0A097IJB4</accession>
<feature type="transmembrane region" description="Helical" evidence="1">
    <location>
        <begin position="85"/>
        <end position="115"/>
    </location>
</feature>
<dbReference type="Proteomes" id="UP000029914">
    <property type="component" value="Chromosome"/>
</dbReference>
<evidence type="ECO:0000256" key="1">
    <source>
        <dbReference type="SAM" id="Phobius"/>
    </source>
</evidence>